<dbReference type="PANTHER" id="PTHR34875">
    <property type="entry name" value="UPF0237 PROTEIN MJ1558"/>
    <property type="match status" value="1"/>
</dbReference>
<protein>
    <submittedName>
        <fullName evidence="2">Amino acid-binding ACT domain protein</fullName>
    </submittedName>
</protein>
<evidence type="ECO:0000259" key="1">
    <source>
        <dbReference type="PROSITE" id="PS51671"/>
    </source>
</evidence>
<dbReference type="PANTHER" id="PTHR34875:SF6">
    <property type="entry name" value="UPF0237 PROTEIN MJ1558"/>
    <property type="match status" value="1"/>
</dbReference>
<evidence type="ECO:0000313" key="3">
    <source>
        <dbReference type="Proteomes" id="UP000005496"/>
    </source>
</evidence>
<organism evidence="2 3">
    <name type="scientific">Desulfonatronospira thiodismutans ASO3-1</name>
    <dbReference type="NCBI Taxonomy" id="555779"/>
    <lineage>
        <taxon>Bacteria</taxon>
        <taxon>Pseudomonadati</taxon>
        <taxon>Thermodesulfobacteriota</taxon>
        <taxon>Desulfovibrionia</taxon>
        <taxon>Desulfovibrionales</taxon>
        <taxon>Desulfonatronovibrionaceae</taxon>
        <taxon>Desulfonatronospira</taxon>
    </lineage>
</organism>
<dbReference type="Proteomes" id="UP000005496">
    <property type="component" value="Unassembled WGS sequence"/>
</dbReference>
<accession>D6SRK1</accession>
<comment type="caution">
    <text evidence="2">The sequence shown here is derived from an EMBL/GenBank/DDBJ whole genome shotgun (WGS) entry which is preliminary data.</text>
</comment>
<dbReference type="InterPro" id="IPR045865">
    <property type="entry name" value="ACT-like_dom_sf"/>
</dbReference>
<dbReference type="eggNOG" id="COG2716">
    <property type="taxonomic scope" value="Bacteria"/>
</dbReference>
<dbReference type="Pfam" id="PF13740">
    <property type="entry name" value="ACT_6"/>
    <property type="match status" value="1"/>
</dbReference>
<dbReference type="SUPFAM" id="SSF55021">
    <property type="entry name" value="ACT-like"/>
    <property type="match status" value="2"/>
</dbReference>
<dbReference type="InterPro" id="IPR016867">
    <property type="entry name" value="GcvR"/>
</dbReference>
<dbReference type="PIRSF" id="PIRSF028103">
    <property type="entry name" value="GcvR"/>
    <property type="match status" value="1"/>
</dbReference>
<dbReference type="RefSeq" id="WP_008870675.1">
    <property type="nucleotide sequence ID" value="NZ_ACJN02000003.1"/>
</dbReference>
<reference evidence="2" key="1">
    <citation type="submission" date="2010-05" db="EMBL/GenBank/DDBJ databases">
        <title>The draft genome of Desulfonatronospira thiodismutans ASO3-1.</title>
        <authorList>
            <consortium name="US DOE Joint Genome Institute (JGI-PGF)"/>
            <person name="Lucas S."/>
            <person name="Copeland A."/>
            <person name="Lapidus A."/>
            <person name="Cheng J.-F."/>
            <person name="Bruce D."/>
            <person name="Goodwin L."/>
            <person name="Pitluck S."/>
            <person name="Chertkov O."/>
            <person name="Brettin T."/>
            <person name="Detter J.C."/>
            <person name="Han C."/>
            <person name="Land M.L."/>
            <person name="Hauser L."/>
            <person name="Kyrpides N."/>
            <person name="Mikhailova N."/>
            <person name="Muyzer G."/>
            <person name="Woyke T."/>
        </authorList>
    </citation>
    <scope>NUCLEOTIDE SEQUENCE [LARGE SCALE GENOMIC DNA]</scope>
    <source>
        <strain evidence="2">ASO3-1</strain>
    </source>
</reference>
<keyword evidence="3" id="KW-1185">Reference proteome</keyword>
<name>D6SRK1_9BACT</name>
<dbReference type="Pfam" id="PF01842">
    <property type="entry name" value="ACT"/>
    <property type="match status" value="1"/>
</dbReference>
<dbReference type="AlphaFoldDB" id="D6SRK1"/>
<evidence type="ECO:0000313" key="2">
    <source>
        <dbReference type="EMBL" id="EFI33317.1"/>
    </source>
</evidence>
<dbReference type="GO" id="GO:0006355">
    <property type="term" value="P:regulation of DNA-templated transcription"/>
    <property type="evidence" value="ECO:0007669"/>
    <property type="project" value="InterPro"/>
</dbReference>
<dbReference type="PROSITE" id="PS51671">
    <property type="entry name" value="ACT"/>
    <property type="match status" value="2"/>
</dbReference>
<dbReference type="EMBL" id="ACJN02000003">
    <property type="protein sequence ID" value="EFI33317.1"/>
    <property type="molecule type" value="Genomic_DNA"/>
</dbReference>
<gene>
    <name evidence="2" type="ORF">Dthio_PD0644</name>
</gene>
<dbReference type="InterPro" id="IPR050990">
    <property type="entry name" value="UPF0237/GcvR_regulator"/>
</dbReference>
<sequence>MQNQYILAAMGSNRPGVVADVTGSIYKAGCNIENSFMTLMGVHFTLMIHVIAEDEDKADRLNRNLESLEQKEDLKVHIFPMESDEIEISRARKDQPRYEIRVRGQDKAGIVYRTSKLLASRGINILKLSTKVDRSKHLQQPIFTMRIGIEVPKNVDGHSLRMDLESLAEDTQETFTLTRKRD</sequence>
<feature type="domain" description="ACT" evidence="1">
    <location>
        <begin position="6"/>
        <end position="81"/>
    </location>
</feature>
<proteinExistence type="predicted"/>
<feature type="domain" description="ACT" evidence="1">
    <location>
        <begin position="99"/>
        <end position="182"/>
    </location>
</feature>
<dbReference type="OrthoDB" id="9792539at2"/>
<dbReference type="InterPro" id="IPR002912">
    <property type="entry name" value="ACT_dom"/>
</dbReference>
<dbReference type="Gene3D" id="3.30.70.260">
    <property type="match status" value="2"/>
</dbReference>